<organism evidence="1 2">
    <name type="scientific">Candidatus Methylobacter titanis</name>
    <dbReference type="NCBI Taxonomy" id="3053457"/>
    <lineage>
        <taxon>Bacteria</taxon>
        <taxon>Pseudomonadati</taxon>
        <taxon>Pseudomonadota</taxon>
        <taxon>Gammaproteobacteria</taxon>
        <taxon>Methylococcales</taxon>
        <taxon>Methylococcaceae</taxon>
        <taxon>Methylobacter</taxon>
    </lineage>
</organism>
<evidence type="ECO:0000313" key="2">
    <source>
        <dbReference type="Proteomes" id="UP001160519"/>
    </source>
</evidence>
<dbReference type="Proteomes" id="UP001160519">
    <property type="component" value="Unassembled WGS sequence"/>
</dbReference>
<gene>
    <name evidence="1" type="ORF">PSU93_09420</name>
</gene>
<accession>A0AA43TQ04</accession>
<reference evidence="1" key="1">
    <citation type="submission" date="2023-01" db="EMBL/GenBank/DDBJ databases">
        <title>Biogeochemical cycle of methane in antarctic sediments.</title>
        <authorList>
            <person name="Roldan D.M."/>
            <person name="Menes R.J."/>
        </authorList>
    </citation>
    <scope>NUCLEOTIDE SEQUENCE [LARGE SCALE GENOMIC DNA]</scope>
    <source>
        <strain evidence="1">K-2018 MAG008</strain>
    </source>
</reference>
<proteinExistence type="predicted"/>
<protein>
    <submittedName>
        <fullName evidence="1">Uncharacterized protein</fullName>
    </submittedName>
</protein>
<name>A0AA43TQ04_9GAMM</name>
<keyword evidence="2" id="KW-1185">Reference proteome</keyword>
<dbReference type="EMBL" id="JAQSDF010000027">
    <property type="protein sequence ID" value="MDI1231355.1"/>
    <property type="molecule type" value="Genomic_DNA"/>
</dbReference>
<sequence length="62" mass="6778">MSLTIDAMDRLDTVATCLEAIDDLLAPEKDLHAVNRDKFAVLMTFLISEQRAALDALSASVK</sequence>
<dbReference type="AlphaFoldDB" id="A0AA43TQ04"/>
<comment type="caution">
    <text evidence="1">The sequence shown here is derived from an EMBL/GenBank/DDBJ whole genome shotgun (WGS) entry which is preliminary data.</text>
</comment>
<evidence type="ECO:0000313" key="1">
    <source>
        <dbReference type="EMBL" id="MDI1231355.1"/>
    </source>
</evidence>